<evidence type="ECO:0000256" key="1">
    <source>
        <dbReference type="SAM" id="Phobius"/>
    </source>
</evidence>
<proteinExistence type="predicted"/>
<evidence type="ECO:0000313" key="2">
    <source>
        <dbReference type="EMBL" id="WEB55430.1"/>
    </source>
</evidence>
<name>A0AAX3NJ02_BIFBR</name>
<dbReference type="AlphaFoldDB" id="A0AAX3NJ02"/>
<dbReference type="EMBL" id="CP118083">
    <property type="protein sequence ID" value="WEB55430.1"/>
    <property type="molecule type" value="Genomic_DNA"/>
</dbReference>
<dbReference type="Proteomes" id="UP001219009">
    <property type="component" value="Chromosome"/>
</dbReference>
<sequence>MQRFAQERNVCHRTGVLLCFIGLSYAAFSLTMFFTGSPNEYGEIIAITVATISFIKIGIAIRGMIVSHKTRNPLDSSVKFVTFIDTMLSLVVTQDVLLESQGTAHAAQSSDLFGIGLGTVAVIIGLWMLLRRKWTVAPNFNGRTD</sequence>
<evidence type="ECO:0000313" key="3">
    <source>
        <dbReference type="Proteomes" id="UP001219009"/>
    </source>
</evidence>
<reference evidence="2" key="1">
    <citation type="submission" date="2023-02" db="EMBL/GenBank/DDBJ databases">
        <authorList>
            <person name="Whidbey C."/>
        </authorList>
    </citation>
    <scope>NUCLEOTIDE SEQUENCE</scope>
    <source>
        <strain evidence="2">VSI11</strain>
    </source>
</reference>
<organism evidence="2 3">
    <name type="scientific">Bifidobacterium breve</name>
    <dbReference type="NCBI Taxonomy" id="1685"/>
    <lineage>
        <taxon>Bacteria</taxon>
        <taxon>Bacillati</taxon>
        <taxon>Actinomycetota</taxon>
        <taxon>Actinomycetes</taxon>
        <taxon>Bifidobacteriales</taxon>
        <taxon>Bifidobacteriaceae</taxon>
        <taxon>Bifidobacterium</taxon>
    </lineage>
</organism>
<dbReference type="RefSeq" id="WP_274982724.1">
    <property type="nucleotide sequence ID" value="NZ_CP118083.1"/>
</dbReference>
<feature type="transmembrane region" description="Helical" evidence="1">
    <location>
        <begin position="73"/>
        <end position="92"/>
    </location>
</feature>
<feature type="transmembrane region" description="Helical" evidence="1">
    <location>
        <begin position="41"/>
        <end position="61"/>
    </location>
</feature>
<keyword evidence="1" id="KW-0812">Transmembrane</keyword>
<keyword evidence="1" id="KW-0472">Membrane</keyword>
<protein>
    <submittedName>
        <fullName evidence="2">Uncharacterized protein</fullName>
    </submittedName>
</protein>
<feature type="transmembrane region" description="Helical" evidence="1">
    <location>
        <begin position="16"/>
        <end position="35"/>
    </location>
</feature>
<keyword evidence="1" id="KW-1133">Transmembrane helix</keyword>
<feature type="transmembrane region" description="Helical" evidence="1">
    <location>
        <begin position="112"/>
        <end position="130"/>
    </location>
</feature>
<gene>
    <name evidence="2" type="ORF">PUW55_03375</name>
</gene>
<accession>A0AAX3NJ02</accession>